<keyword evidence="3" id="KW-0378">Hydrolase</keyword>
<evidence type="ECO:0000313" key="3">
    <source>
        <dbReference type="EMBL" id="MFB9750078.1"/>
    </source>
</evidence>
<dbReference type="InterPro" id="IPR037522">
    <property type="entry name" value="HD_GYP_dom"/>
</dbReference>
<sequence>MQKGLLYSTVMNQEQRAIKLFLVLFYGIGFSFDAFYFYFYPKFVSHSRDVGLPPGGIGYGIYLIHLALLPVAFYLIRKHKPAMVKYVYIYVYLAVSVLNDLFLYVGSDLTYDSSNVAEVLFVLFSPIFLNKKYFWIVIGGITSKYVLLLVTLQQPALILPLALYPILSSMSYIMLNRFIGYVDAIRDSYNGQMEAIVKGIVATLELKDPYTRGHSERVAYFSLILAKQLNRFSEEEMKAYYYACLLHDVGKVSIPDHILTKPSSLSEAEFDIIRTHPVVGVNAIKHIDGLQNAVSVVLHHHERWDGKGYPDGLHGDKIPLLARITAVADAFDAMTSRRSYRDALTVEEAYQRIVQGKGAQFDPVVVELFQDVFPLFVQYVARMRRDEDSPTEAQTAAGRPELERG</sequence>
<dbReference type="CDD" id="cd00077">
    <property type="entry name" value="HDc"/>
    <property type="match status" value="1"/>
</dbReference>
<name>A0ABV5VP70_9BACL</name>
<evidence type="ECO:0000259" key="2">
    <source>
        <dbReference type="PROSITE" id="PS51832"/>
    </source>
</evidence>
<feature type="transmembrane region" description="Helical" evidence="1">
    <location>
        <begin position="20"/>
        <end position="39"/>
    </location>
</feature>
<reference evidence="3 4" key="1">
    <citation type="submission" date="2024-09" db="EMBL/GenBank/DDBJ databases">
        <authorList>
            <person name="Sun Q."/>
            <person name="Mori K."/>
        </authorList>
    </citation>
    <scope>NUCLEOTIDE SEQUENCE [LARGE SCALE GENOMIC DNA]</scope>
    <source>
        <strain evidence="3 4">JCM 12520</strain>
    </source>
</reference>
<dbReference type="EMBL" id="JBHMAG010000001">
    <property type="protein sequence ID" value="MFB9750078.1"/>
    <property type="molecule type" value="Genomic_DNA"/>
</dbReference>
<evidence type="ECO:0000313" key="4">
    <source>
        <dbReference type="Proteomes" id="UP001589619"/>
    </source>
</evidence>
<evidence type="ECO:0000256" key="1">
    <source>
        <dbReference type="SAM" id="Phobius"/>
    </source>
</evidence>
<accession>A0ABV5VP70</accession>
<keyword evidence="4" id="KW-1185">Reference proteome</keyword>
<dbReference type="SUPFAM" id="SSF109604">
    <property type="entry name" value="HD-domain/PDEase-like"/>
    <property type="match status" value="1"/>
</dbReference>
<protein>
    <submittedName>
        <fullName evidence="3">HD-GYP domain-containing protein</fullName>
        <ecNumber evidence="3">3.1.4.-</ecNumber>
    </submittedName>
</protein>
<organism evidence="3 4">
    <name type="scientific">Paenibacillus hodogayensis</name>
    <dbReference type="NCBI Taxonomy" id="279208"/>
    <lineage>
        <taxon>Bacteria</taxon>
        <taxon>Bacillati</taxon>
        <taxon>Bacillota</taxon>
        <taxon>Bacilli</taxon>
        <taxon>Bacillales</taxon>
        <taxon>Paenibacillaceae</taxon>
        <taxon>Paenibacillus</taxon>
    </lineage>
</organism>
<dbReference type="PROSITE" id="PS51832">
    <property type="entry name" value="HD_GYP"/>
    <property type="match status" value="1"/>
</dbReference>
<dbReference type="InterPro" id="IPR048436">
    <property type="entry name" value="MASE12"/>
</dbReference>
<dbReference type="Proteomes" id="UP001589619">
    <property type="component" value="Unassembled WGS sequence"/>
</dbReference>
<dbReference type="Pfam" id="PF20971">
    <property type="entry name" value="MASE12"/>
    <property type="match status" value="1"/>
</dbReference>
<dbReference type="Gene3D" id="1.10.3210.10">
    <property type="entry name" value="Hypothetical protein af1432"/>
    <property type="match status" value="1"/>
</dbReference>
<keyword evidence="1" id="KW-0812">Transmembrane</keyword>
<dbReference type="GO" id="GO:0016787">
    <property type="term" value="F:hydrolase activity"/>
    <property type="evidence" value="ECO:0007669"/>
    <property type="project" value="UniProtKB-KW"/>
</dbReference>
<dbReference type="PANTHER" id="PTHR43155:SF2">
    <property type="entry name" value="CYCLIC DI-GMP PHOSPHODIESTERASE PA4108"/>
    <property type="match status" value="1"/>
</dbReference>
<comment type="caution">
    <text evidence="3">The sequence shown here is derived from an EMBL/GenBank/DDBJ whole genome shotgun (WGS) entry which is preliminary data.</text>
</comment>
<dbReference type="EC" id="3.1.4.-" evidence="3"/>
<dbReference type="PANTHER" id="PTHR43155">
    <property type="entry name" value="CYCLIC DI-GMP PHOSPHODIESTERASE PA4108-RELATED"/>
    <property type="match status" value="1"/>
</dbReference>
<proteinExistence type="predicted"/>
<dbReference type="Pfam" id="PF13487">
    <property type="entry name" value="HD_5"/>
    <property type="match status" value="1"/>
</dbReference>
<dbReference type="RefSeq" id="WP_344910261.1">
    <property type="nucleotide sequence ID" value="NZ_BAAAYO010000008.1"/>
</dbReference>
<dbReference type="SMART" id="SM00471">
    <property type="entry name" value="HDc"/>
    <property type="match status" value="1"/>
</dbReference>
<keyword evidence="1" id="KW-0472">Membrane</keyword>
<keyword evidence="1" id="KW-1133">Transmembrane helix</keyword>
<dbReference type="InterPro" id="IPR003607">
    <property type="entry name" value="HD/PDEase_dom"/>
</dbReference>
<feature type="transmembrane region" description="Helical" evidence="1">
    <location>
        <begin position="88"/>
        <end position="106"/>
    </location>
</feature>
<feature type="transmembrane region" description="Helical" evidence="1">
    <location>
        <begin position="59"/>
        <end position="76"/>
    </location>
</feature>
<gene>
    <name evidence="3" type="ORF">ACFFNY_00700</name>
</gene>
<feature type="domain" description="HD-GYP" evidence="2">
    <location>
        <begin position="189"/>
        <end position="385"/>
    </location>
</feature>